<feature type="transmembrane region" description="Helical" evidence="2">
    <location>
        <begin position="12"/>
        <end position="31"/>
    </location>
</feature>
<dbReference type="RefSeq" id="WP_161763610.1">
    <property type="nucleotide sequence ID" value="NZ_JAAATX020000012.1"/>
</dbReference>
<dbReference type="PROSITE" id="PS51782">
    <property type="entry name" value="LYSM"/>
    <property type="match status" value="1"/>
</dbReference>
<evidence type="ECO:0000256" key="2">
    <source>
        <dbReference type="SAM" id="Phobius"/>
    </source>
</evidence>
<evidence type="ECO:0000313" key="4">
    <source>
        <dbReference type="EMBL" id="MBU9699502.1"/>
    </source>
</evidence>
<evidence type="ECO:0000259" key="3">
    <source>
        <dbReference type="PROSITE" id="PS51782"/>
    </source>
</evidence>
<evidence type="ECO:0000256" key="1">
    <source>
        <dbReference type="SAM" id="MobiDB-lite"/>
    </source>
</evidence>
<protein>
    <submittedName>
        <fullName evidence="4">LysM peptidoglycan-binding domain-containing protein</fullName>
    </submittedName>
</protein>
<dbReference type="InterPro" id="IPR052196">
    <property type="entry name" value="Bact_Kbp"/>
</dbReference>
<keyword evidence="2" id="KW-1133">Transmembrane helix</keyword>
<keyword evidence="5" id="KW-1185">Reference proteome</keyword>
<feature type="region of interest" description="Disordered" evidence="1">
    <location>
        <begin position="40"/>
        <end position="109"/>
    </location>
</feature>
<dbReference type="SMART" id="SM00257">
    <property type="entry name" value="LysM"/>
    <property type="match status" value="1"/>
</dbReference>
<feature type="compositionally biased region" description="Acidic residues" evidence="1">
    <location>
        <begin position="74"/>
        <end position="94"/>
    </location>
</feature>
<dbReference type="Pfam" id="PF01476">
    <property type="entry name" value="LysM"/>
    <property type="match status" value="1"/>
</dbReference>
<evidence type="ECO:0000313" key="5">
    <source>
        <dbReference type="Proteomes" id="UP000731907"/>
    </source>
</evidence>
<feature type="compositionally biased region" description="Low complexity" evidence="1">
    <location>
        <begin position="50"/>
        <end position="73"/>
    </location>
</feature>
<dbReference type="CDD" id="cd00118">
    <property type="entry name" value="LysM"/>
    <property type="match status" value="1"/>
</dbReference>
<reference evidence="4 5" key="1">
    <citation type="submission" date="2021-06" db="EMBL/GenBank/DDBJ databases">
        <title>Rhodobacteraceae bacterium strain HSP-20.</title>
        <authorList>
            <person name="Chen W.-M."/>
        </authorList>
    </citation>
    <scope>NUCLEOTIDE SEQUENCE [LARGE SCALE GENOMIC DNA]</scope>
    <source>
        <strain evidence="4 5">HSP-20</strain>
    </source>
</reference>
<feature type="compositionally biased region" description="Polar residues" evidence="1">
    <location>
        <begin position="40"/>
        <end position="49"/>
    </location>
</feature>
<dbReference type="Proteomes" id="UP000731907">
    <property type="component" value="Unassembled WGS sequence"/>
</dbReference>
<feature type="region of interest" description="Disordered" evidence="1">
    <location>
        <begin position="382"/>
        <end position="424"/>
    </location>
</feature>
<name>A0ABS6J7L9_9RHOB</name>
<proteinExistence type="predicted"/>
<dbReference type="Gene3D" id="3.10.350.10">
    <property type="entry name" value="LysM domain"/>
    <property type="match status" value="1"/>
</dbReference>
<dbReference type="InterPro" id="IPR018392">
    <property type="entry name" value="LysM"/>
</dbReference>
<dbReference type="InterPro" id="IPR036779">
    <property type="entry name" value="LysM_dom_sf"/>
</dbReference>
<keyword evidence="2" id="KW-0812">Transmembrane</keyword>
<sequence length="480" mass="46817">MKPWAEMTAGARGGVFGVVAAVIAALLYGAWSVRGTAPQTEVTGEVTPTGSGAATEGTAGGSADEGAEAAPEGAVEEGAADEAAADDAAAEAEAAEAVSAEEAAASGEAAADGAAEAVVAGEAAGDGAVDDGAADDGAAAAEPAALPSAVAPSFDLVRVERDGSALVAGKAEPSTMLSLRVTGQEIAAVPADGAGNFVAMFNLAPSNAPRVLSMVMKRDDGTEVPSGASVVIAPTVAPVAVAVAEGGAEPAPEAAAAPAALLVTDDGAKVLQSAAELPAELVANVTIDAITYTPEGAVQLSGRGTAERAVRVYLDNAPVADAAISAAGDWAVTLGEVAAGIYTLRVDQLDEGGKVTSRFETPFKRETVEALAAASAGAEPEAGAAVAEEAGAATAQGGSDTAGTVEAAGEGSGEAAAEANAEAAPPATITVQPGFTLWKIATENLGDGILYVQVFEANKDQIRDPDLIYPGQVFTIPSGE</sequence>
<dbReference type="EMBL" id="JAAATX020000012">
    <property type="protein sequence ID" value="MBU9699502.1"/>
    <property type="molecule type" value="Genomic_DNA"/>
</dbReference>
<comment type="caution">
    <text evidence="4">The sequence shown here is derived from an EMBL/GenBank/DDBJ whole genome shotgun (WGS) entry which is preliminary data.</text>
</comment>
<feature type="compositionally biased region" description="Low complexity" evidence="1">
    <location>
        <begin position="95"/>
        <end position="109"/>
    </location>
</feature>
<organism evidence="4 5">
    <name type="scientific">Paragemmobacter amnigenus</name>
    <dbReference type="NCBI Taxonomy" id="2852097"/>
    <lineage>
        <taxon>Bacteria</taxon>
        <taxon>Pseudomonadati</taxon>
        <taxon>Pseudomonadota</taxon>
        <taxon>Alphaproteobacteria</taxon>
        <taxon>Rhodobacterales</taxon>
        <taxon>Paracoccaceae</taxon>
        <taxon>Paragemmobacter</taxon>
    </lineage>
</organism>
<dbReference type="PANTHER" id="PTHR34700:SF4">
    <property type="entry name" value="PHAGE-LIKE ELEMENT PBSX PROTEIN XKDP"/>
    <property type="match status" value="1"/>
</dbReference>
<accession>A0ABS6J7L9</accession>
<feature type="domain" description="LysM" evidence="3">
    <location>
        <begin position="427"/>
        <end position="476"/>
    </location>
</feature>
<dbReference type="PANTHER" id="PTHR34700">
    <property type="entry name" value="POTASSIUM BINDING PROTEIN KBP"/>
    <property type="match status" value="1"/>
</dbReference>
<keyword evidence="2" id="KW-0472">Membrane</keyword>
<gene>
    <name evidence="4" type="ORF">GU927_016775</name>
</gene>